<dbReference type="GO" id="GO:0004857">
    <property type="term" value="F:enzyme inhibitor activity"/>
    <property type="evidence" value="ECO:0007669"/>
    <property type="project" value="InterPro"/>
</dbReference>
<gene>
    <name evidence="5" type="ORF">RDI58_028026</name>
</gene>
<sequence length="182" mass="20970">MSSSSSFTLAFLLSTMFMFILFTNTSHHVKGDLIDDICSKTDQAYHCSWILRTDPNIKQDNITGLSNAIMSRIQDSSGIARFEMYSSIHQQKNFNQRTRLGFCFDTYYNVIDKIMGCANDGDYQHCKVKILYAQTIIKNCDNMFIEPPFDEPSFLKQTSQDVLHLLNILWEICNYVLAGQKM</sequence>
<comment type="similarity">
    <text evidence="3">Belongs to the PMEI family.</text>
</comment>
<evidence type="ECO:0000313" key="6">
    <source>
        <dbReference type="Proteomes" id="UP001371456"/>
    </source>
</evidence>
<dbReference type="PANTHER" id="PTHR36710">
    <property type="entry name" value="PECTINESTERASE INHIBITOR-LIKE"/>
    <property type="match status" value="1"/>
</dbReference>
<evidence type="ECO:0000313" key="5">
    <source>
        <dbReference type="EMBL" id="KAK6772788.1"/>
    </source>
</evidence>
<keyword evidence="2" id="KW-1015">Disulfide bond</keyword>
<keyword evidence="1 4" id="KW-0732">Signal</keyword>
<evidence type="ECO:0000256" key="2">
    <source>
        <dbReference type="ARBA" id="ARBA00023157"/>
    </source>
</evidence>
<dbReference type="Proteomes" id="UP001371456">
    <property type="component" value="Unassembled WGS sequence"/>
</dbReference>
<dbReference type="Gene3D" id="1.20.140.40">
    <property type="entry name" value="Invertase/pectin methylesterase inhibitor family protein"/>
    <property type="match status" value="1"/>
</dbReference>
<evidence type="ECO:0000256" key="1">
    <source>
        <dbReference type="ARBA" id="ARBA00022729"/>
    </source>
</evidence>
<reference evidence="5 6" key="1">
    <citation type="submission" date="2024-02" db="EMBL/GenBank/DDBJ databases">
        <title>de novo genome assembly of Solanum bulbocastanum strain 11H21.</title>
        <authorList>
            <person name="Hosaka A.J."/>
        </authorList>
    </citation>
    <scope>NUCLEOTIDE SEQUENCE [LARGE SCALE GENOMIC DNA]</scope>
    <source>
        <tissue evidence="5">Young leaves</tissue>
    </source>
</reference>
<feature type="chain" id="PRO_5042948674" description="Pectinesterase inhibitor domain-containing protein" evidence="4">
    <location>
        <begin position="32"/>
        <end position="182"/>
    </location>
</feature>
<feature type="signal peptide" evidence="4">
    <location>
        <begin position="1"/>
        <end position="31"/>
    </location>
</feature>
<organism evidence="5 6">
    <name type="scientific">Solanum bulbocastanum</name>
    <name type="common">Wild potato</name>
    <dbReference type="NCBI Taxonomy" id="147425"/>
    <lineage>
        <taxon>Eukaryota</taxon>
        <taxon>Viridiplantae</taxon>
        <taxon>Streptophyta</taxon>
        <taxon>Embryophyta</taxon>
        <taxon>Tracheophyta</taxon>
        <taxon>Spermatophyta</taxon>
        <taxon>Magnoliopsida</taxon>
        <taxon>eudicotyledons</taxon>
        <taxon>Gunneridae</taxon>
        <taxon>Pentapetalae</taxon>
        <taxon>asterids</taxon>
        <taxon>lamiids</taxon>
        <taxon>Solanales</taxon>
        <taxon>Solanaceae</taxon>
        <taxon>Solanoideae</taxon>
        <taxon>Solaneae</taxon>
        <taxon>Solanum</taxon>
    </lineage>
</organism>
<dbReference type="InterPro" id="IPR006501">
    <property type="entry name" value="Pectinesterase_inhib_dom"/>
</dbReference>
<comment type="caution">
    <text evidence="5">The sequence shown here is derived from an EMBL/GenBank/DDBJ whole genome shotgun (WGS) entry which is preliminary data.</text>
</comment>
<dbReference type="NCBIfam" id="TIGR01614">
    <property type="entry name" value="PME_inhib"/>
    <property type="match status" value="1"/>
</dbReference>
<protein>
    <recommendedName>
        <fullName evidence="7">Pectinesterase inhibitor domain-containing protein</fullName>
    </recommendedName>
</protein>
<keyword evidence="6" id="KW-1185">Reference proteome</keyword>
<name>A0AAN8SPM6_SOLBU</name>
<dbReference type="PANTHER" id="PTHR36710:SF4">
    <property type="entry name" value="PLANT INVERTASE_PECTIN METHYLESTERASE INHIBITOR SUPERFAMILY PROTEIN"/>
    <property type="match status" value="1"/>
</dbReference>
<evidence type="ECO:0000256" key="3">
    <source>
        <dbReference type="ARBA" id="ARBA00038471"/>
    </source>
</evidence>
<dbReference type="InterPro" id="IPR035513">
    <property type="entry name" value="Invertase/methylesterase_inhib"/>
</dbReference>
<proteinExistence type="inferred from homology"/>
<evidence type="ECO:0000256" key="4">
    <source>
        <dbReference type="SAM" id="SignalP"/>
    </source>
</evidence>
<evidence type="ECO:0008006" key="7">
    <source>
        <dbReference type="Google" id="ProtNLM"/>
    </source>
</evidence>
<dbReference type="InterPro" id="IPR052421">
    <property type="entry name" value="PCW_Enzyme_Inhibitor"/>
</dbReference>
<dbReference type="AlphaFoldDB" id="A0AAN8SPM6"/>
<dbReference type="SUPFAM" id="SSF101148">
    <property type="entry name" value="Plant invertase/pectin methylesterase inhibitor"/>
    <property type="match status" value="1"/>
</dbReference>
<dbReference type="EMBL" id="JBANQN010000012">
    <property type="protein sequence ID" value="KAK6772788.1"/>
    <property type="molecule type" value="Genomic_DNA"/>
</dbReference>
<accession>A0AAN8SPM6</accession>